<name>A0A1M6WXJ4_XYLRU</name>
<reference evidence="1 2" key="1">
    <citation type="submission" date="2016-11" db="EMBL/GenBank/DDBJ databases">
        <authorList>
            <person name="Jaros S."/>
            <person name="Januszkiewicz K."/>
            <person name="Wedrychowicz H."/>
        </authorList>
    </citation>
    <scope>NUCLEOTIDE SEQUENCE [LARGE SCALE GENOMIC DNA]</scope>
    <source>
        <strain evidence="1 2">KHT3</strain>
    </source>
</reference>
<dbReference type="EMBL" id="FRBD01000018">
    <property type="protein sequence ID" value="SHK98265.1"/>
    <property type="molecule type" value="Genomic_DNA"/>
</dbReference>
<proteinExistence type="predicted"/>
<accession>A0A1M6WXJ4</accession>
<organism evidence="1 2">
    <name type="scientific">Xylanibacter ruminicola</name>
    <name type="common">Prevotella ruminicola</name>
    <dbReference type="NCBI Taxonomy" id="839"/>
    <lineage>
        <taxon>Bacteria</taxon>
        <taxon>Pseudomonadati</taxon>
        <taxon>Bacteroidota</taxon>
        <taxon>Bacteroidia</taxon>
        <taxon>Bacteroidales</taxon>
        <taxon>Prevotellaceae</taxon>
        <taxon>Xylanibacter</taxon>
    </lineage>
</organism>
<evidence type="ECO:0000313" key="2">
    <source>
        <dbReference type="Proteomes" id="UP000184130"/>
    </source>
</evidence>
<evidence type="ECO:0000313" key="1">
    <source>
        <dbReference type="EMBL" id="SHK98265.1"/>
    </source>
</evidence>
<sequence length="83" mass="9422">MQFVIVCILLIVGLAVVALIANWFDKGEDVIQEGHDCSTCTADIEGECKIQCLKKELEERKKKEGSRIKSYDELYDPDEDTQI</sequence>
<dbReference type="AlphaFoldDB" id="A0A1M6WXJ4"/>
<dbReference type="RefSeq" id="WP_139261593.1">
    <property type="nucleotide sequence ID" value="NZ_FRBD01000018.1"/>
</dbReference>
<dbReference type="OrthoDB" id="1080928at2"/>
<protein>
    <submittedName>
        <fullName evidence="1">Uncharacterized protein</fullName>
    </submittedName>
</protein>
<gene>
    <name evidence="1" type="ORF">SAMN05216463_11845</name>
</gene>
<dbReference type="Proteomes" id="UP000184130">
    <property type="component" value="Unassembled WGS sequence"/>
</dbReference>